<gene>
    <name evidence="1" type="ORF">BWY04_00493</name>
</gene>
<comment type="caution">
    <text evidence="1">The sequence shown here is derived from an EMBL/GenBank/DDBJ whole genome shotgun (WGS) entry which is preliminary data.</text>
</comment>
<proteinExistence type="predicted"/>
<name>A0A1V5ZP52_9BACT</name>
<organism evidence="1">
    <name type="scientific">candidate division CPR1 bacterium ADurb.Bin160</name>
    <dbReference type="NCBI Taxonomy" id="1852826"/>
    <lineage>
        <taxon>Bacteria</taxon>
        <taxon>candidate division CPR1</taxon>
    </lineage>
</organism>
<reference evidence="1" key="1">
    <citation type="submission" date="2017-02" db="EMBL/GenBank/DDBJ databases">
        <title>Delving into the versatile metabolic prowess of the omnipresent phylum Bacteroidetes.</title>
        <authorList>
            <person name="Nobu M.K."/>
            <person name="Mei R."/>
            <person name="Narihiro T."/>
            <person name="Kuroda K."/>
            <person name="Liu W.-T."/>
        </authorList>
    </citation>
    <scope>NUCLEOTIDE SEQUENCE</scope>
    <source>
        <strain evidence="1">ADurb.Bin160</strain>
    </source>
</reference>
<evidence type="ECO:0000313" key="1">
    <source>
        <dbReference type="EMBL" id="OQB42007.1"/>
    </source>
</evidence>
<dbReference type="EMBL" id="MWDB01000007">
    <property type="protein sequence ID" value="OQB42007.1"/>
    <property type="molecule type" value="Genomic_DNA"/>
</dbReference>
<protein>
    <submittedName>
        <fullName evidence="1">Uncharacterized protein</fullName>
    </submittedName>
</protein>
<dbReference type="AlphaFoldDB" id="A0A1V5ZP52"/>
<dbReference type="Proteomes" id="UP000485621">
    <property type="component" value="Unassembled WGS sequence"/>
</dbReference>
<accession>A0A1V5ZP52</accession>
<sequence length="86" mass="10551">MAENLFCENQKTITDEYRKNWERTFLRFWIIYRDEFGQNQIGEFRKNGDCFEHVLYDNKFLKNSQIISVWNSKSEAEKNIMKNTEQ</sequence>